<organism evidence="2 3">
    <name type="scientific">Pochonia chlamydosporia 170</name>
    <dbReference type="NCBI Taxonomy" id="1380566"/>
    <lineage>
        <taxon>Eukaryota</taxon>
        <taxon>Fungi</taxon>
        <taxon>Dikarya</taxon>
        <taxon>Ascomycota</taxon>
        <taxon>Pezizomycotina</taxon>
        <taxon>Sordariomycetes</taxon>
        <taxon>Hypocreomycetidae</taxon>
        <taxon>Hypocreales</taxon>
        <taxon>Clavicipitaceae</taxon>
        <taxon>Pochonia</taxon>
    </lineage>
</organism>
<keyword evidence="3" id="KW-1185">Reference proteome</keyword>
<feature type="region of interest" description="Disordered" evidence="1">
    <location>
        <begin position="1"/>
        <end position="45"/>
    </location>
</feature>
<name>A0A179G6F7_METCM</name>
<dbReference type="KEGG" id="pchm:VFPPC_12901"/>
<reference evidence="2 3" key="1">
    <citation type="journal article" date="2016" name="PLoS Pathog.">
        <title>Biosynthesis of antibiotic leucinostatins in bio-control fungus Purpureocillium lilacinum and their inhibition on phytophthora revealed by genome mining.</title>
        <authorList>
            <person name="Wang G."/>
            <person name="Liu Z."/>
            <person name="Lin R."/>
            <person name="Li E."/>
            <person name="Mao Z."/>
            <person name="Ling J."/>
            <person name="Yang Y."/>
            <person name="Yin W.B."/>
            <person name="Xie B."/>
        </authorList>
    </citation>
    <scope>NUCLEOTIDE SEQUENCE [LARGE SCALE GENOMIC DNA]</scope>
    <source>
        <strain evidence="2">170</strain>
    </source>
</reference>
<dbReference type="RefSeq" id="XP_018149064.1">
    <property type="nucleotide sequence ID" value="XM_018290678.1"/>
</dbReference>
<comment type="caution">
    <text evidence="2">The sequence shown here is derived from an EMBL/GenBank/DDBJ whole genome shotgun (WGS) entry which is preliminary data.</text>
</comment>
<accession>A0A179G6F7</accession>
<dbReference type="Proteomes" id="UP000078397">
    <property type="component" value="Unassembled WGS sequence"/>
</dbReference>
<sequence>MPGKAQDAHQIPSTKKRHSIRIKGPAPAKRMQMHGRPQSLPQMNMNKPLVKGLTATEFLDKGDAALGTEVSISIEDVTLQDEASRTDESLYRRQANWKPFLA</sequence>
<gene>
    <name evidence="2" type="ORF">VFPPC_12901</name>
</gene>
<dbReference type="GeneID" id="28854672"/>
<protein>
    <submittedName>
        <fullName evidence="2">Uncharacterized protein</fullName>
    </submittedName>
</protein>
<dbReference type="EMBL" id="LSBJ02000001">
    <property type="protein sequence ID" value="OAQ72981.1"/>
    <property type="molecule type" value="Genomic_DNA"/>
</dbReference>
<proteinExistence type="predicted"/>
<dbReference type="AlphaFoldDB" id="A0A179G6F7"/>
<evidence type="ECO:0000313" key="3">
    <source>
        <dbReference type="Proteomes" id="UP000078397"/>
    </source>
</evidence>
<evidence type="ECO:0000313" key="2">
    <source>
        <dbReference type="EMBL" id="OAQ72981.1"/>
    </source>
</evidence>
<evidence type="ECO:0000256" key="1">
    <source>
        <dbReference type="SAM" id="MobiDB-lite"/>
    </source>
</evidence>